<keyword evidence="3 5" id="KW-0378">Hydrolase</keyword>
<name>A0A5B7WTU1_9MICC</name>
<dbReference type="PANTHER" id="PTHR11113">
    <property type="entry name" value="N-ACETYLGLUCOSAMINE-6-PHOSPHATE DEACETYLASE"/>
    <property type="match status" value="1"/>
</dbReference>
<dbReference type="Pfam" id="PF01979">
    <property type="entry name" value="Amidohydro_1"/>
    <property type="match status" value="1"/>
</dbReference>
<feature type="binding site" evidence="7">
    <location>
        <position position="271"/>
    </location>
    <ligand>
        <name>substrate</name>
    </ligand>
</feature>
<evidence type="ECO:0000259" key="9">
    <source>
        <dbReference type="Pfam" id="PF01979"/>
    </source>
</evidence>
<feature type="binding site" evidence="8">
    <location>
        <position position="200"/>
    </location>
    <ligand>
        <name>Zn(2+)</name>
        <dbReference type="ChEBI" id="CHEBI:29105"/>
    </ligand>
</feature>
<dbReference type="Proteomes" id="UP000307000">
    <property type="component" value="Chromosome"/>
</dbReference>
<dbReference type="Gene3D" id="2.30.40.10">
    <property type="entry name" value="Urease, subunit C, domain 1"/>
    <property type="match status" value="1"/>
</dbReference>
<dbReference type="InterPro" id="IPR032466">
    <property type="entry name" value="Metal_Hydrolase"/>
</dbReference>
<dbReference type="InterPro" id="IPR011059">
    <property type="entry name" value="Metal-dep_hydrolase_composite"/>
</dbReference>
<dbReference type="InterPro" id="IPR006680">
    <property type="entry name" value="Amidohydro-rel"/>
</dbReference>
<evidence type="ECO:0000256" key="5">
    <source>
        <dbReference type="PIRNR" id="PIRNR038994"/>
    </source>
</evidence>
<reference evidence="10 11" key="1">
    <citation type="submission" date="2018-12" db="EMBL/GenBank/DDBJ databases">
        <title>Complete Genome Sequence of Glutamicibacter creatinolyticus strain LGCM259,isolated from an abscess of a 12-year-old mare in Italy.</title>
        <authorList>
            <person name="Santos R.G."/>
            <person name="Silva A.L."/>
            <person name="Seyffert N."/>
            <person name="Castro T.L.P."/>
            <person name="Attili A.R."/>
            <person name="Rifici C."/>
            <person name="Mazzullo G."/>
            <person name="Brenig B."/>
            <person name="Venanzi F."/>
            <person name="Azevedo V."/>
        </authorList>
    </citation>
    <scope>NUCLEOTIDE SEQUENCE [LARGE SCALE GENOMIC DNA]</scope>
    <source>
        <strain evidence="10 11">LGCM 259</strain>
    </source>
</reference>
<dbReference type="GO" id="GO:0008448">
    <property type="term" value="F:N-acetylglucosamine-6-phosphate deacetylase activity"/>
    <property type="evidence" value="ECO:0007669"/>
    <property type="project" value="InterPro"/>
</dbReference>
<keyword evidence="4 5" id="KW-0119">Carbohydrate metabolism</keyword>
<feature type="active site" description="Proton donor/acceptor" evidence="6">
    <location>
        <position position="294"/>
    </location>
</feature>
<dbReference type="KEGG" id="gcr:GcLGCM259_0703"/>
<feature type="binding site" evidence="7">
    <location>
        <begin position="328"/>
        <end position="330"/>
    </location>
    <ligand>
        <name>substrate</name>
    </ligand>
</feature>
<dbReference type="Gene3D" id="3.20.20.140">
    <property type="entry name" value="Metal-dependent hydrolases"/>
    <property type="match status" value="1"/>
</dbReference>
<evidence type="ECO:0000313" key="10">
    <source>
        <dbReference type="EMBL" id="QCY46463.1"/>
    </source>
</evidence>
<dbReference type="GO" id="GO:0046872">
    <property type="term" value="F:metal ion binding"/>
    <property type="evidence" value="ECO:0007669"/>
    <property type="project" value="UniProtKB-KW"/>
</dbReference>
<evidence type="ECO:0000256" key="6">
    <source>
        <dbReference type="PIRSR" id="PIRSR038994-1"/>
    </source>
</evidence>
<protein>
    <submittedName>
        <fullName evidence="10">N-acetylglucosamine-6-phosphate deacetylase</fullName>
    </submittedName>
</protein>
<gene>
    <name evidence="10" type="ORF">GcLGCM259_0703</name>
</gene>
<dbReference type="RefSeq" id="WP_138925796.1">
    <property type="nucleotide sequence ID" value="NZ_CP034412.1"/>
</dbReference>
<dbReference type="InterPro" id="IPR003764">
    <property type="entry name" value="GlcNAc_6-P_deAcase"/>
</dbReference>
<feature type="binding site" evidence="7">
    <location>
        <position position="145"/>
    </location>
    <ligand>
        <name>substrate</name>
    </ligand>
</feature>
<dbReference type="AlphaFoldDB" id="A0A5B7WTU1"/>
<evidence type="ECO:0000256" key="4">
    <source>
        <dbReference type="ARBA" id="ARBA00023277"/>
    </source>
</evidence>
<evidence type="ECO:0000313" key="11">
    <source>
        <dbReference type="Proteomes" id="UP000307000"/>
    </source>
</evidence>
<accession>A0A5B7WTU1</accession>
<organism evidence="10 11">
    <name type="scientific">Glutamicibacter creatinolyticus</name>
    <dbReference type="NCBI Taxonomy" id="162496"/>
    <lineage>
        <taxon>Bacteria</taxon>
        <taxon>Bacillati</taxon>
        <taxon>Actinomycetota</taxon>
        <taxon>Actinomycetes</taxon>
        <taxon>Micrococcales</taxon>
        <taxon>Micrococcaceae</taxon>
        <taxon>Glutamicibacter</taxon>
    </lineage>
</organism>
<dbReference type="EMBL" id="CP034412">
    <property type="protein sequence ID" value="QCY46463.1"/>
    <property type="molecule type" value="Genomic_DNA"/>
</dbReference>
<feature type="binding site" evidence="7">
    <location>
        <position position="244"/>
    </location>
    <ligand>
        <name>substrate</name>
    </ligand>
</feature>
<feature type="binding site" evidence="8">
    <location>
        <position position="134"/>
    </location>
    <ligand>
        <name>Zn(2+)</name>
        <dbReference type="ChEBI" id="CHEBI:29105"/>
    </ligand>
</feature>
<feature type="binding site" evidence="7">
    <location>
        <begin position="236"/>
        <end position="237"/>
    </location>
    <ligand>
        <name>substrate</name>
    </ligand>
</feature>
<comment type="cofactor">
    <cofactor evidence="8">
        <name>a divalent metal cation</name>
        <dbReference type="ChEBI" id="CHEBI:60240"/>
    </cofactor>
    <text evidence="8">Binds 1 divalent metal cation per subunit.</text>
</comment>
<proteinExistence type="inferred from homology"/>
<evidence type="ECO:0000256" key="1">
    <source>
        <dbReference type="ARBA" id="ARBA00010716"/>
    </source>
</evidence>
<sequence length="400" mass="41346">MPSTSFVIFAPLHTDGSHVPDGALAVTGERIAFSGTRAQFLARADAAAFTVRPVPEGAQLLPGLIDLHCHGAVGADFPNAQPGPVAQAIDFLHRAGTTTLLGSLVTAERGTMLQAAATLADFVEAGLLAGIHAEGPFLSEARCGAQDPRYLGDPDPRFVADLAAACRGTLRTMTYAPERAGSSELIEQLVDLGVLPSLGHTDSSTAQAADSLRHAHRRLSAHASLPSTPTVTHLFNGMPPLHHRSPGPLAACLEQARQGQAVVELIADGVHLDPDTVRMVFTLVGAANVVLVTDSMAATGLADGNYELGPQQVTVADGQARLSSDGSLAGGTATLLDVVRRAVAGGVPLEQALLSATAVPARLLGLEDTAGALRSGRSADVLVVDQDLELLEVFRQGRPL</sequence>
<dbReference type="GO" id="GO:0006046">
    <property type="term" value="P:N-acetylglucosamine catabolic process"/>
    <property type="evidence" value="ECO:0007669"/>
    <property type="project" value="TreeGrafter"/>
</dbReference>
<keyword evidence="11" id="KW-1185">Reference proteome</keyword>
<feature type="domain" description="Amidohydrolase-related" evidence="9">
    <location>
        <begin position="60"/>
        <end position="391"/>
    </location>
</feature>
<evidence type="ECO:0000256" key="2">
    <source>
        <dbReference type="ARBA" id="ARBA00022723"/>
    </source>
</evidence>
<evidence type="ECO:0000256" key="8">
    <source>
        <dbReference type="PIRSR" id="PIRSR038994-3"/>
    </source>
</evidence>
<comment type="similarity">
    <text evidence="1 5">Belongs to the metallo-dependent hydrolases superfamily. NagA family.</text>
</comment>
<evidence type="ECO:0000256" key="7">
    <source>
        <dbReference type="PIRSR" id="PIRSR038994-2"/>
    </source>
</evidence>
<keyword evidence="2 8" id="KW-0479">Metal-binding</keyword>
<feature type="binding site" evidence="8">
    <location>
        <position position="233"/>
    </location>
    <ligand>
        <name>Zn(2+)</name>
        <dbReference type="ChEBI" id="CHEBI:29105"/>
    </ligand>
</feature>
<dbReference type="SUPFAM" id="SSF51556">
    <property type="entry name" value="Metallo-dependent hydrolases"/>
    <property type="match status" value="1"/>
</dbReference>
<dbReference type="PIRSF" id="PIRSF038994">
    <property type="entry name" value="NagA"/>
    <property type="match status" value="1"/>
</dbReference>
<evidence type="ECO:0000256" key="3">
    <source>
        <dbReference type="ARBA" id="ARBA00022801"/>
    </source>
</evidence>
<dbReference type="PANTHER" id="PTHR11113:SF14">
    <property type="entry name" value="N-ACETYLGLUCOSAMINE-6-PHOSPHATE DEACETYLASE"/>
    <property type="match status" value="1"/>
</dbReference>
<dbReference type="SUPFAM" id="SSF51338">
    <property type="entry name" value="Composite domain of metallo-dependent hydrolases"/>
    <property type="match status" value="1"/>
</dbReference>